<dbReference type="InterPro" id="IPR013785">
    <property type="entry name" value="Aldolase_TIM"/>
</dbReference>
<dbReference type="InterPro" id="IPR051690">
    <property type="entry name" value="PseI-like"/>
</dbReference>
<protein>
    <submittedName>
        <fullName evidence="2">N-acetylneuraminate synthase family protein</fullName>
    </submittedName>
</protein>
<keyword evidence="3" id="KW-1185">Reference proteome</keyword>
<dbReference type="RefSeq" id="WP_406788322.1">
    <property type="nucleotide sequence ID" value="NZ_JBJIAA010000011.1"/>
</dbReference>
<feature type="domain" description="PseI/NeuA/B-like" evidence="1">
    <location>
        <begin position="37"/>
        <end position="269"/>
    </location>
</feature>
<dbReference type="InterPro" id="IPR013132">
    <property type="entry name" value="PseI/NeuA/B-like_N"/>
</dbReference>
<sequence>MKCISIGDRKIGDEFPAYIIAEIGINHNGDINIAKQLIDTAVNAGCDAVKFQKRSVDVVYSKEELARPRENPFGSTNGELKRGLEFGTEEYSEIDKYCKKKGIQWFASCWDEASVDFIDQFDVPAYKIASASLTDDELLKYTKAKGKTIILSTGMSTLQEIDHAVEILGKDNLILLHTVSTYPAKYEDINLKAMKTLKDRYDDIPVGYSGHETGIATSSAAVAMGACVIERHITLDRAMWGSDQAASLEPNGLNRLVRDIRLIETAFGSPEIRCLEIEEPVKKKLRRK</sequence>
<organism evidence="2 3">
    <name type="scientific">Clostridium neuense</name>
    <dbReference type="NCBI Taxonomy" id="1728934"/>
    <lineage>
        <taxon>Bacteria</taxon>
        <taxon>Bacillati</taxon>
        <taxon>Bacillota</taxon>
        <taxon>Clostridia</taxon>
        <taxon>Eubacteriales</taxon>
        <taxon>Clostridiaceae</taxon>
        <taxon>Clostridium</taxon>
    </lineage>
</organism>
<dbReference type="PANTHER" id="PTHR42966">
    <property type="entry name" value="N-ACETYLNEURAMINATE SYNTHASE"/>
    <property type="match status" value="1"/>
</dbReference>
<evidence type="ECO:0000313" key="3">
    <source>
        <dbReference type="Proteomes" id="UP001623592"/>
    </source>
</evidence>
<evidence type="ECO:0000259" key="1">
    <source>
        <dbReference type="Pfam" id="PF03102"/>
    </source>
</evidence>
<gene>
    <name evidence="2" type="ORF">ACJDT4_14725</name>
</gene>
<dbReference type="Proteomes" id="UP001623592">
    <property type="component" value="Unassembled WGS sequence"/>
</dbReference>
<accession>A0ABW8TGJ8</accession>
<name>A0ABW8TGJ8_9CLOT</name>
<proteinExistence type="predicted"/>
<evidence type="ECO:0000313" key="2">
    <source>
        <dbReference type="EMBL" id="MFL0251674.1"/>
    </source>
</evidence>
<reference evidence="2 3" key="1">
    <citation type="submission" date="2024-11" db="EMBL/GenBank/DDBJ databases">
        <authorList>
            <person name="Heng Y.C."/>
            <person name="Lim A.C.H."/>
            <person name="Lee J.K.Y."/>
            <person name="Kittelmann S."/>
        </authorList>
    </citation>
    <scope>NUCLEOTIDE SEQUENCE [LARGE SCALE GENOMIC DNA]</scope>
    <source>
        <strain evidence="2 3">WILCCON 0114</strain>
    </source>
</reference>
<comment type="caution">
    <text evidence="2">The sequence shown here is derived from an EMBL/GenBank/DDBJ whole genome shotgun (WGS) entry which is preliminary data.</text>
</comment>
<dbReference type="Pfam" id="PF03102">
    <property type="entry name" value="NeuB"/>
    <property type="match status" value="1"/>
</dbReference>
<dbReference type="Gene3D" id="3.20.20.70">
    <property type="entry name" value="Aldolase class I"/>
    <property type="match status" value="1"/>
</dbReference>
<dbReference type="SUPFAM" id="SSF51569">
    <property type="entry name" value="Aldolase"/>
    <property type="match status" value="1"/>
</dbReference>
<dbReference type="EMBL" id="JBJIAA010000011">
    <property type="protein sequence ID" value="MFL0251674.1"/>
    <property type="molecule type" value="Genomic_DNA"/>
</dbReference>
<dbReference type="PANTHER" id="PTHR42966:SF3">
    <property type="entry name" value="BLR5971 PROTEIN"/>
    <property type="match status" value="1"/>
</dbReference>